<evidence type="ECO:0000256" key="8">
    <source>
        <dbReference type="SAM" id="MobiDB-lite"/>
    </source>
</evidence>
<dbReference type="InterPro" id="IPR046936">
    <property type="entry name" value="BIM1-like"/>
</dbReference>
<keyword evidence="9" id="KW-1133">Transmembrane helix</keyword>
<organism evidence="12 13">
    <name type="scientific">Marasmius crinis-equi</name>
    <dbReference type="NCBI Taxonomy" id="585013"/>
    <lineage>
        <taxon>Eukaryota</taxon>
        <taxon>Fungi</taxon>
        <taxon>Dikarya</taxon>
        <taxon>Basidiomycota</taxon>
        <taxon>Agaricomycotina</taxon>
        <taxon>Agaricomycetes</taxon>
        <taxon>Agaricomycetidae</taxon>
        <taxon>Agaricales</taxon>
        <taxon>Marasmiineae</taxon>
        <taxon>Marasmiaceae</taxon>
        <taxon>Marasmius</taxon>
    </lineage>
</organism>
<keyword evidence="6" id="KW-0325">Glycoprotein</keyword>
<dbReference type="Proteomes" id="UP001465976">
    <property type="component" value="Unassembled WGS sequence"/>
</dbReference>
<evidence type="ECO:0000313" key="12">
    <source>
        <dbReference type="EMBL" id="KAL0575127.1"/>
    </source>
</evidence>
<dbReference type="Pfam" id="PF20238">
    <property type="entry name" value="BIM1-like_dom"/>
    <property type="match status" value="1"/>
</dbReference>
<proteinExistence type="predicted"/>
<evidence type="ECO:0000256" key="5">
    <source>
        <dbReference type="ARBA" id="ARBA00023136"/>
    </source>
</evidence>
<dbReference type="PANTHER" id="PTHR34992">
    <property type="entry name" value="HYPHAL ANASTAMOSIS-7 PROTEIN"/>
    <property type="match status" value="1"/>
</dbReference>
<dbReference type="CDD" id="cd21176">
    <property type="entry name" value="LPMO_auxiliary-like"/>
    <property type="match status" value="1"/>
</dbReference>
<evidence type="ECO:0000256" key="10">
    <source>
        <dbReference type="SAM" id="SignalP"/>
    </source>
</evidence>
<feature type="signal peptide" evidence="10">
    <location>
        <begin position="1"/>
        <end position="18"/>
    </location>
</feature>
<feature type="compositionally biased region" description="Polar residues" evidence="8">
    <location>
        <begin position="148"/>
        <end position="162"/>
    </location>
</feature>
<reference evidence="12 13" key="1">
    <citation type="submission" date="2024-02" db="EMBL/GenBank/DDBJ databases">
        <title>A draft genome for the cacao thread blight pathogen Marasmius crinis-equi.</title>
        <authorList>
            <person name="Cohen S.P."/>
            <person name="Baruah I.K."/>
            <person name="Amoako-Attah I."/>
            <person name="Bukari Y."/>
            <person name="Meinhardt L.W."/>
            <person name="Bailey B.A."/>
        </authorList>
    </citation>
    <scope>NUCLEOTIDE SEQUENCE [LARGE SCALE GENOMIC DNA]</scope>
    <source>
        <strain evidence="12 13">GH-76</strain>
    </source>
</reference>
<protein>
    <recommendedName>
        <fullName evidence="11">Copper acquisition factor BIM1-like domain-containing protein</fullName>
    </recommendedName>
</protein>
<dbReference type="InterPro" id="IPR046530">
    <property type="entry name" value="BIM1-like_dom"/>
</dbReference>
<evidence type="ECO:0000256" key="1">
    <source>
        <dbReference type="ARBA" id="ARBA00004609"/>
    </source>
</evidence>
<evidence type="ECO:0000256" key="9">
    <source>
        <dbReference type="SAM" id="Phobius"/>
    </source>
</evidence>
<dbReference type="EMBL" id="JBAHYK010000333">
    <property type="protein sequence ID" value="KAL0575127.1"/>
    <property type="molecule type" value="Genomic_DNA"/>
</dbReference>
<feature type="domain" description="Copper acquisition factor BIM1-like" evidence="11">
    <location>
        <begin position="18"/>
        <end position="159"/>
    </location>
</feature>
<gene>
    <name evidence="12" type="ORF">V5O48_006831</name>
</gene>
<keyword evidence="9" id="KW-0812">Transmembrane</keyword>
<evidence type="ECO:0000256" key="6">
    <source>
        <dbReference type="ARBA" id="ARBA00023180"/>
    </source>
</evidence>
<keyword evidence="4 10" id="KW-0732">Signal</keyword>
<keyword evidence="3" id="KW-0336">GPI-anchor</keyword>
<evidence type="ECO:0000256" key="4">
    <source>
        <dbReference type="ARBA" id="ARBA00022729"/>
    </source>
</evidence>
<feature type="region of interest" description="Disordered" evidence="8">
    <location>
        <begin position="148"/>
        <end position="185"/>
    </location>
</feature>
<sequence>MLLLNTIFQLSLLLLAKAHFQLQFPAPRGAFVEDKEPTFCDGYTTPASNRTSLSMADSYISLNSEHPNWVVTVLVANSSNPTSFANFSQVTAFTQNSGEGLFCLPFSLSKTNATSLNLQDGQNVTLQIVFAADDGSLFQCADVTLSNSTTNPQPTSGCTAGNLQGGNGSSGNNSTGTSSGSNGSNGAETVTVVTATSALAVVFTFISLLLSI</sequence>
<evidence type="ECO:0000256" key="2">
    <source>
        <dbReference type="ARBA" id="ARBA00022475"/>
    </source>
</evidence>
<evidence type="ECO:0000256" key="3">
    <source>
        <dbReference type="ARBA" id="ARBA00022622"/>
    </source>
</evidence>
<name>A0ABR3FID1_9AGAR</name>
<comment type="caution">
    <text evidence="12">The sequence shown here is derived from an EMBL/GenBank/DDBJ whole genome shotgun (WGS) entry which is preliminary data.</text>
</comment>
<feature type="transmembrane region" description="Helical" evidence="9">
    <location>
        <begin position="190"/>
        <end position="210"/>
    </location>
</feature>
<keyword evidence="5 9" id="KW-0472">Membrane</keyword>
<keyword evidence="2" id="KW-1003">Cell membrane</keyword>
<comment type="subcellular location">
    <subcellularLocation>
        <location evidence="1">Cell membrane</location>
        <topology evidence="1">Lipid-anchor</topology>
        <topology evidence="1">GPI-anchor</topology>
    </subcellularLocation>
</comment>
<evidence type="ECO:0000313" key="13">
    <source>
        <dbReference type="Proteomes" id="UP001465976"/>
    </source>
</evidence>
<feature type="chain" id="PRO_5045759122" description="Copper acquisition factor BIM1-like domain-containing protein" evidence="10">
    <location>
        <begin position="19"/>
        <end position="212"/>
    </location>
</feature>
<dbReference type="PANTHER" id="PTHR34992:SF1">
    <property type="entry name" value="COPPER ACQUISITION FACTOR BIM1-LIKE DOMAIN-CONTAINING PROTEIN"/>
    <property type="match status" value="1"/>
</dbReference>
<feature type="compositionally biased region" description="Low complexity" evidence="8">
    <location>
        <begin position="170"/>
        <end position="185"/>
    </location>
</feature>
<keyword evidence="13" id="KW-1185">Reference proteome</keyword>
<evidence type="ECO:0000259" key="11">
    <source>
        <dbReference type="Pfam" id="PF20238"/>
    </source>
</evidence>
<evidence type="ECO:0000256" key="7">
    <source>
        <dbReference type="ARBA" id="ARBA00023288"/>
    </source>
</evidence>
<accession>A0ABR3FID1</accession>
<keyword evidence="7" id="KW-0449">Lipoprotein</keyword>